<reference evidence="2 3" key="1">
    <citation type="journal article" date="2019" name="Nat. Med.">
        <title>A library of human gut bacterial isolates paired with longitudinal multiomics data enables mechanistic microbiome research.</title>
        <authorList>
            <person name="Poyet M."/>
            <person name="Groussin M."/>
            <person name="Gibbons S.M."/>
            <person name="Avila-Pacheco J."/>
            <person name="Jiang X."/>
            <person name="Kearney S.M."/>
            <person name="Perrotta A.R."/>
            <person name="Berdy B."/>
            <person name="Zhao S."/>
            <person name="Lieberman T.D."/>
            <person name="Swanson P.K."/>
            <person name="Smith M."/>
            <person name="Roesemann S."/>
            <person name="Alexander J.E."/>
            <person name="Rich S.A."/>
            <person name="Livny J."/>
            <person name="Vlamakis H."/>
            <person name="Clish C."/>
            <person name="Bullock K."/>
            <person name="Deik A."/>
            <person name="Scott J."/>
            <person name="Pierce K.A."/>
            <person name="Xavier R.J."/>
            <person name="Alm E.J."/>
        </authorList>
    </citation>
    <scope>NUCLEOTIDE SEQUENCE [LARGE SCALE GENOMIC DNA]</scope>
    <source>
        <strain evidence="2 3">BIOML-A1</strain>
    </source>
</reference>
<gene>
    <name evidence="2" type="ORF">GMD21_01625</name>
</gene>
<dbReference type="RefSeq" id="WP_155203180.1">
    <property type="nucleotide sequence ID" value="NZ_WNAF01000001.1"/>
</dbReference>
<dbReference type="Pfam" id="PF08867">
    <property type="entry name" value="FRG"/>
    <property type="match status" value="1"/>
</dbReference>
<protein>
    <submittedName>
        <fullName evidence="2">FRG domain-containing protein</fullName>
    </submittedName>
</protein>
<keyword evidence="3" id="KW-1185">Reference proteome</keyword>
<evidence type="ECO:0000259" key="1">
    <source>
        <dbReference type="SMART" id="SM00901"/>
    </source>
</evidence>
<feature type="domain" description="FRG" evidence="1">
    <location>
        <begin position="20"/>
        <end position="130"/>
    </location>
</feature>
<dbReference type="AlphaFoldDB" id="A0A844KA44"/>
<proteinExistence type="predicted"/>
<evidence type="ECO:0000313" key="2">
    <source>
        <dbReference type="EMBL" id="MTR75404.1"/>
    </source>
</evidence>
<comment type="caution">
    <text evidence="2">The sequence shown here is derived from an EMBL/GenBank/DDBJ whole genome shotgun (WGS) entry which is preliminary data.</text>
</comment>
<dbReference type="EMBL" id="WNAF01000001">
    <property type="protein sequence ID" value="MTR75404.1"/>
    <property type="molecule type" value="Genomic_DNA"/>
</dbReference>
<dbReference type="Proteomes" id="UP000448177">
    <property type="component" value="Unassembled WGS sequence"/>
</dbReference>
<evidence type="ECO:0000313" key="3">
    <source>
        <dbReference type="Proteomes" id="UP000448177"/>
    </source>
</evidence>
<accession>A0A844KA44</accession>
<dbReference type="InterPro" id="IPR014966">
    <property type="entry name" value="FRG-dom"/>
</dbReference>
<dbReference type="SMART" id="SM00901">
    <property type="entry name" value="FRG"/>
    <property type="match status" value="1"/>
</dbReference>
<organism evidence="2 3">
    <name type="scientific">Mediterraneibacter faecis</name>
    <dbReference type="NCBI Taxonomy" id="592978"/>
    <lineage>
        <taxon>Bacteria</taxon>
        <taxon>Bacillati</taxon>
        <taxon>Bacillota</taxon>
        <taxon>Clostridia</taxon>
        <taxon>Lachnospirales</taxon>
        <taxon>Lachnospiraceae</taxon>
        <taxon>Mediterraneibacter</taxon>
    </lineage>
</organism>
<name>A0A844KA44_9FIRM</name>
<sequence>MIHTISELLKEVSEFKSEFFDEQIYYRGQKNGTKAGWMLLPTFYREKKQYASVPFYLDKKEELNTIYKFIEKNYDYFKNIEFDDLISIINILQHYGFPTRVLDVTQNPLVALYFALEEVELEDGNEPVIYLVYAKKTSAGYLINSDLKRFYNDEPNEKKRLDSMVLVNGCVLSERIRNQKGDFILYYTDGDIKENRDFVIKEIPISPDSIEDLKRELRLIGISKSTIYPALTEETKKLKDQLKTIARQKALKEKMKVFSKARQNSGELVSEVLSDKEKIPRKYLDKKKMFAEINLNNNRHGK</sequence>